<evidence type="ECO:0000313" key="3">
    <source>
        <dbReference type="Proteomes" id="UP000195787"/>
    </source>
</evidence>
<organism evidence="2 3">
    <name type="scientific">Agrococcus casei LMG 22410</name>
    <dbReference type="NCBI Taxonomy" id="1255656"/>
    <lineage>
        <taxon>Bacteria</taxon>
        <taxon>Bacillati</taxon>
        <taxon>Actinomycetota</taxon>
        <taxon>Actinomycetes</taxon>
        <taxon>Micrococcales</taxon>
        <taxon>Microbacteriaceae</taxon>
        <taxon>Agrococcus</taxon>
    </lineage>
</organism>
<dbReference type="RefSeq" id="WP_029153863.1">
    <property type="nucleotide sequence ID" value="NZ_FUHU01000044.1"/>
</dbReference>
<dbReference type="GO" id="GO:0043565">
    <property type="term" value="F:sequence-specific DNA binding"/>
    <property type="evidence" value="ECO:0007669"/>
    <property type="project" value="InterPro"/>
</dbReference>
<feature type="domain" description="HTH araC/xylS-type" evidence="1">
    <location>
        <begin position="1"/>
        <end position="75"/>
    </location>
</feature>
<dbReference type="Pfam" id="PF12833">
    <property type="entry name" value="HTH_18"/>
    <property type="match status" value="1"/>
</dbReference>
<name>A0A1R4GHG9_9MICO</name>
<dbReference type="PROSITE" id="PS01124">
    <property type="entry name" value="HTH_ARAC_FAMILY_2"/>
    <property type="match status" value="1"/>
</dbReference>
<dbReference type="GO" id="GO:0003700">
    <property type="term" value="F:DNA-binding transcription factor activity"/>
    <property type="evidence" value="ECO:0007669"/>
    <property type="project" value="InterPro"/>
</dbReference>
<dbReference type="GeneID" id="303173940"/>
<evidence type="ECO:0000259" key="1">
    <source>
        <dbReference type="PROSITE" id="PS01124"/>
    </source>
</evidence>
<dbReference type="Gene3D" id="1.10.10.60">
    <property type="entry name" value="Homeodomain-like"/>
    <property type="match status" value="1"/>
</dbReference>
<evidence type="ECO:0000313" key="2">
    <source>
        <dbReference type="EMBL" id="SJM67554.1"/>
    </source>
</evidence>
<reference evidence="2 3" key="1">
    <citation type="submission" date="2017-02" db="EMBL/GenBank/DDBJ databases">
        <authorList>
            <person name="Peterson S.W."/>
        </authorList>
    </citation>
    <scope>NUCLEOTIDE SEQUENCE [LARGE SCALE GENOMIC DNA]</scope>
    <source>
        <strain evidence="2 3">LMG 22410</strain>
    </source>
</reference>
<sequence>MSISARQLQRLFIEGTGLKFAQWRNRARLNQAIASLRTEDNLGTAMGASTFSTKQGLLRALSRECGTPIDQLTAEHAAA</sequence>
<accession>A0A1R4GHG9</accession>
<keyword evidence="3" id="KW-1185">Reference proteome</keyword>
<dbReference type="Proteomes" id="UP000195787">
    <property type="component" value="Unassembled WGS sequence"/>
</dbReference>
<dbReference type="EMBL" id="FUHU01000044">
    <property type="protein sequence ID" value="SJM67554.1"/>
    <property type="molecule type" value="Genomic_DNA"/>
</dbReference>
<dbReference type="InterPro" id="IPR018060">
    <property type="entry name" value="HTH_AraC"/>
</dbReference>
<gene>
    <name evidence="2" type="ORF">CZ674_12050</name>
</gene>
<dbReference type="AlphaFoldDB" id="A0A1R4GHG9"/>
<proteinExistence type="predicted"/>
<dbReference type="OrthoDB" id="2039152at2"/>
<protein>
    <submittedName>
        <fullName evidence="2">Transcriptional regulator, AraC family</fullName>
    </submittedName>
</protein>